<dbReference type="EMBL" id="JABFOQ010000001">
    <property type="protein sequence ID" value="NOJ74352.1"/>
    <property type="molecule type" value="Genomic_DNA"/>
</dbReference>
<dbReference type="InterPro" id="IPR010161">
    <property type="entry name" value="Peptidase_M20B"/>
</dbReference>
<dbReference type="Pfam" id="PF07687">
    <property type="entry name" value="M20_dimer"/>
    <property type="match status" value="1"/>
</dbReference>
<comment type="subcellular location">
    <subcellularLocation>
        <location evidence="7">Cytoplasm</location>
    </subcellularLocation>
</comment>
<dbReference type="CDD" id="cd03892">
    <property type="entry name" value="M20_peptT"/>
    <property type="match status" value="1"/>
</dbReference>
<gene>
    <name evidence="7 9" type="primary">pepT</name>
    <name evidence="9" type="ORF">HMH06_00580</name>
</gene>
<keyword evidence="7 9" id="KW-0031">Aminopeptidase</keyword>
<dbReference type="RefSeq" id="WP_171621672.1">
    <property type="nucleotide sequence ID" value="NZ_CBCRZD010000024.1"/>
</dbReference>
<evidence type="ECO:0000256" key="1">
    <source>
        <dbReference type="ARBA" id="ARBA00009692"/>
    </source>
</evidence>
<evidence type="ECO:0000313" key="9">
    <source>
        <dbReference type="EMBL" id="NOJ74352.1"/>
    </source>
</evidence>
<dbReference type="InterPro" id="IPR002933">
    <property type="entry name" value="Peptidase_M20"/>
</dbReference>
<name>A0ABX1WI94_9FLAO</name>
<dbReference type="Pfam" id="PF01546">
    <property type="entry name" value="Peptidase_M20"/>
    <property type="match status" value="1"/>
</dbReference>
<sequence>MQTEWREKLVTRFLKYVKTYTESEAFLDKFPSTDRQWDLANYLVDELKQIGLEDVSIDENGYVFGYVPSTVDYEVPTIGFVSHMDTSPDFSGENVQPQIWENYDGGDIKLNESMILSPNEFPELTQYKGQTIITTDGTTLLGADDKAGVAEIVTAAEYLIAHPEIKHGRIAIGFTPDEEVGRGADFFNVEKFGAEWGYTMDGSEIGELEYENFNAASGIVTIKGKSVHPGYAKDKMINASNIAMEFAAQLPSDEVPELTDGREGFFHLAKITGNVSEAKMVYIIRDHDMEQYEARKALFLQIAADIQERFDHEVITAEVSDQYFNMIEKVKEKFQSVEIAEQALKDCGVTPNIKPIRGGTDGARLSFMGLPCPNIFAGGHNFHGPYEYVPVESMEKATEIIVRIAELTAEEAK</sequence>
<organism evidence="9 10">
    <name type="scientific">Empedobacter stercoris</name>
    <dbReference type="NCBI Taxonomy" id="1628248"/>
    <lineage>
        <taxon>Bacteria</taxon>
        <taxon>Pseudomonadati</taxon>
        <taxon>Bacteroidota</taxon>
        <taxon>Flavobacteriia</taxon>
        <taxon>Flavobacteriales</taxon>
        <taxon>Weeksellaceae</taxon>
        <taxon>Empedobacter</taxon>
    </lineage>
</organism>
<dbReference type="SUPFAM" id="SSF55031">
    <property type="entry name" value="Bacterial exopeptidase dimerisation domain"/>
    <property type="match status" value="1"/>
</dbReference>
<comment type="caution">
    <text evidence="9">The sequence shown here is derived from an EMBL/GenBank/DDBJ whole genome shotgun (WGS) entry which is preliminary data.</text>
</comment>
<comment type="catalytic activity">
    <reaction evidence="7">
        <text>Release of the N-terminal residue from a tripeptide.</text>
        <dbReference type="EC" id="3.4.11.4"/>
    </reaction>
</comment>
<dbReference type="SUPFAM" id="SSF53187">
    <property type="entry name" value="Zn-dependent exopeptidases"/>
    <property type="match status" value="1"/>
</dbReference>
<dbReference type="InterPro" id="IPR011650">
    <property type="entry name" value="Peptidase_M20_dimer"/>
</dbReference>
<evidence type="ECO:0000313" key="10">
    <source>
        <dbReference type="Proteomes" id="UP000580344"/>
    </source>
</evidence>
<keyword evidence="3 7" id="KW-0479">Metal-binding</keyword>
<feature type="binding site" evidence="7">
    <location>
        <position position="179"/>
    </location>
    <ligand>
        <name>Zn(2+)</name>
        <dbReference type="ChEBI" id="CHEBI:29105"/>
        <label>2</label>
    </ligand>
</feature>
<dbReference type="NCBIfam" id="NF009920">
    <property type="entry name" value="PRK13381.1"/>
    <property type="match status" value="1"/>
</dbReference>
<feature type="binding site" evidence="7">
    <location>
        <position position="144"/>
    </location>
    <ligand>
        <name>Zn(2+)</name>
        <dbReference type="ChEBI" id="CHEBI:29105"/>
        <label>1</label>
    </ligand>
</feature>
<feature type="binding site" evidence="7">
    <location>
        <position position="383"/>
    </location>
    <ligand>
        <name>Zn(2+)</name>
        <dbReference type="ChEBI" id="CHEBI:29105"/>
        <label>2</label>
    </ligand>
</feature>
<keyword evidence="5 7" id="KW-0862">Zinc</keyword>
<keyword evidence="10" id="KW-1185">Reference proteome</keyword>
<dbReference type="Proteomes" id="UP000580344">
    <property type="component" value="Unassembled WGS sequence"/>
</dbReference>
<dbReference type="PANTHER" id="PTHR42994:SF1">
    <property type="entry name" value="PEPTIDASE T"/>
    <property type="match status" value="1"/>
</dbReference>
<evidence type="ECO:0000259" key="8">
    <source>
        <dbReference type="Pfam" id="PF07687"/>
    </source>
</evidence>
<dbReference type="HAMAP" id="MF_00550">
    <property type="entry name" value="Aminopeptidase_M20"/>
    <property type="match status" value="1"/>
</dbReference>
<protein>
    <recommendedName>
        <fullName evidence="7">Peptidase T</fullName>
        <ecNumber evidence="7">3.4.11.4</ecNumber>
    </recommendedName>
    <alternativeName>
        <fullName evidence="7">Aminotripeptidase</fullName>
        <shortName evidence="7">Tripeptidase</shortName>
    </alternativeName>
    <alternativeName>
        <fullName evidence="7">Tripeptide aminopeptidase</fullName>
    </alternativeName>
</protein>
<keyword evidence="4 7" id="KW-0378">Hydrolase</keyword>
<dbReference type="PIRSF" id="PIRSF037215">
    <property type="entry name" value="Peptidase_M20B"/>
    <property type="match status" value="1"/>
</dbReference>
<reference evidence="9 10" key="1">
    <citation type="submission" date="2020-05" db="EMBL/GenBank/DDBJ databases">
        <title>Tigecycline resistant gene in Empedobacter stercoris.</title>
        <authorList>
            <person name="Chen Y."/>
            <person name="Cheng Y."/>
            <person name="Zhou K."/>
        </authorList>
    </citation>
    <scope>NUCLEOTIDE SEQUENCE [LARGE SCALE GENOMIC DNA]</scope>
    <source>
        <strain evidence="9 10">ES202</strain>
    </source>
</reference>
<evidence type="ECO:0000256" key="7">
    <source>
        <dbReference type="HAMAP-Rule" id="MF_00550"/>
    </source>
</evidence>
<dbReference type="PANTHER" id="PTHR42994">
    <property type="entry name" value="PEPTIDASE T"/>
    <property type="match status" value="1"/>
</dbReference>
<dbReference type="Gene3D" id="3.40.630.10">
    <property type="entry name" value="Zn peptidases"/>
    <property type="match status" value="1"/>
</dbReference>
<dbReference type="InterPro" id="IPR001261">
    <property type="entry name" value="ArgE/DapE_CS"/>
</dbReference>
<accession>A0ABX1WI94</accession>
<evidence type="ECO:0000256" key="2">
    <source>
        <dbReference type="ARBA" id="ARBA00022670"/>
    </source>
</evidence>
<feature type="binding site" evidence="7">
    <location>
        <position position="144"/>
    </location>
    <ligand>
        <name>Zn(2+)</name>
        <dbReference type="ChEBI" id="CHEBI:29105"/>
        <label>2</label>
    </ligand>
</feature>
<feature type="binding site" evidence="7">
    <location>
        <position position="201"/>
    </location>
    <ligand>
        <name>Zn(2+)</name>
        <dbReference type="ChEBI" id="CHEBI:29105"/>
        <label>1</label>
    </ligand>
</feature>
<dbReference type="EC" id="3.4.11.4" evidence="7"/>
<dbReference type="NCBIfam" id="NF003976">
    <property type="entry name" value="PRK05469.1"/>
    <property type="match status" value="1"/>
</dbReference>
<evidence type="ECO:0000256" key="3">
    <source>
        <dbReference type="ARBA" id="ARBA00022723"/>
    </source>
</evidence>
<comment type="function">
    <text evidence="7">Cleaves the N-terminal amino acid of tripeptides.</text>
</comment>
<feature type="binding site" evidence="7">
    <location>
        <position position="83"/>
    </location>
    <ligand>
        <name>Zn(2+)</name>
        <dbReference type="ChEBI" id="CHEBI:29105"/>
        <label>1</label>
    </ligand>
</feature>
<feature type="active site" description="Proton acceptor" evidence="7">
    <location>
        <position position="178"/>
    </location>
</feature>
<proteinExistence type="inferred from homology"/>
<keyword evidence="2 7" id="KW-0645">Protease</keyword>
<dbReference type="InterPro" id="IPR036264">
    <property type="entry name" value="Bact_exopeptidase_dim_dom"/>
</dbReference>
<evidence type="ECO:0000256" key="4">
    <source>
        <dbReference type="ARBA" id="ARBA00022801"/>
    </source>
</evidence>
<comment type="similarity">
    <text evidence="1 7">Belongs to the peptidase M20B family.</text>
</comment>
<comment type="cofactor">
    <cofactor evidence="7">
        <name>Zn(2+)</name>
        <dbReference type="ChEBI" id="CHEBI:29105"/>
    </cofactor>
    <text evidence="7">Binds 2 Zn(2+) ions per subunit.</text>
</comment>
<keyword evidence="6 7" id="KW-0482">Metalloprotease</keyword>
<dbReference type="PROSITE" id="PS00759">
    <property type="entry name" value="ARGE_DAPE_CPG2_2"/>
    <property type="match status" value="1"/>
</dbReference>
<dbReference type="PROSITE" id="PS00758">
    <property type="entry name" value="ARGE_DAPE_CPG2_1"/>
    <property type="match status" value="1"/>
</dbReference>
<evidence type="ECO:0000256" key="6">
    <source>
        <dbReference type="ARBA" id="ARBA00023049"/>
    </source>
</evidence>
<feature type="domain" description="Peptidase M20 dimerisation" evidence="8">
    <location>
        <begin position="210"/>
        <end position="307"/>
    </location>
</feature>
<dbReference type="NCBIfam" id="TIGR01882">
    <property type="entry name" value="peptidase-T"/>
    <property type="match status" value="1"/>
</dbReference>
<dbReference type="GO" id="GO:0045148">
    <property type="term" value="F:tripeptide aminopeptidase activity"/>
    <property type="evidence" value="ECO:0007669"/>
    <property type="project" value="UniProtKB-EC"/>
</dbReference>
<feature type="active site" evidence="7">
    <location>
        <position position="85"/>
    </location>
</feature>
<evidence type="ECO:0000256" key="5">
    <source>
        <dbReference type="ARBA" id="ARBA00022833"/>
    </source>
</evidence>
<dbReference type="Gene3D" id="3.30.70.360">
    <property type="match status" value="1"/>
</dbReference>
<keyword evidence="7" id="KW-0963">Cytoplasm</keyword>